<comment type="similarity">
    <text evidence="1">Belongs to the barstar family.</text>
</comment>
<comment type="caution">
    <text evidence="3">The sequence shown here is derived from an EMBL/GenBank/DDBJ whole genome shotgun (WGS) entry which is preliminary data.</text>
</comment>
<protein>
    <submittedName>
        <fullName evidence="3">Barstar family protein</fullName>
    </submittedName>
</protein>
<evidence type="ECO:0000256" key="1">
    <source>
        <dbReference type="ARBA" id="ARBA00006845"/>
    </source>
</evidence>
<dbReference type="InterPro" id="IPR035905">
    <property type="entry name" value="Barstar-like_sf"/>
</dbReference>
<evidence type="ECO:0000313" key="4">
    <source>
        <dbReference type="Proteomes" id="UP001597368"/>
    </source>
</evidence>
<gene>
    <name evidence="3" type="ORF">ACFSKW_36465</name>
</gene>
<dbReference type="EMBL" id="JBHUFV010000054">
    <property type="protein sequence ID" value="MFD1936977.1"/>
    <property type="molecule type" value="Genomic_DNA"/>
</dbReference>
<evidence type="ECO:0000313" key="3">
    <source>
        <dbReference type="EMBL" id="MFD1936977.1"/>
    </source>
</evidence>
<sequence length="100" mass="10694">MRFEHRIDGARLDSSDGVMTAIASALEFPSYFGYNLDALYDSLTDLSWLPPGEHVLIWSNPGALRAADATAYDAIAVVLADAVADGAEGDAHLSVVLRSR</sequence>
<reference evidence="4" key="1">
    <citation type="journal article" date="2019" name="Int. J. Syst. Evol. Microbiol.">
        <title>The Global Catalogue of Microorganisms (GCM) 10K type strain sequencing project: providing services to taxonomists for standard genome sequencing and annotation.</title>
        <authorList>
            <consortium name="The Broad Institute Genomics Platform"/>
            <consortium name="The Broad Institute Genome Sequencing Center for Infectious Disease"/>
            <person name="Wu L."/>
            <person name="Ma J."/>
        </authorList>
    </citation>
    <scope>NUCLEOTIDE SEQUENCE [LARGE SCALE GENOMIC DNA]</scope>
    <source>
        <strain evidence="4">ICMP 6774ER</strain>
    </source>
</reference>
<evidence type="ECO:0000259" key="2">
    <source>
        <dbReference type="Pfam" id="PF01337"/>
    </source>
</evidence>
<name>A0ABW4T4T1_9ACTN</name>
<dbReference type="Proteomes" id="UP001597368">
    <property type="component" value="Unassembled WGS sequence"/>
</dbReference>
<organism evidence="3 4">
    <name type="scientific">Nonomuraea mangrovi</name>
    <dbReference type="NCBI Taxonomy" id="2316207"/>
    <lineage>
        <taxon>Bacteria</taxon>
        <taxon>Bacillati</taxon>
        <taxon>Actinomycetota</taxon>
        <taxon>Actinomycetes</taxon>
        <taxon>Streptosporangiales</taxon>
        <taxon>Streptosporangiaceae</taxon>
        <taxon>Nonomuraea</taxon>
    </lineage>
</organism>
<dbReference type="RefSeq" id="WP_379577746.1">
    <property type="nucleotide sequence ID" value="NZ_JBHUFV010000054.1"/>
</dbReference>
<feature type="domain" description="Barstar (barnase inhibitor)" evidence="2">
    <location>
        <begin position="5"/>
        <end position="96"/>
    </location>
</feature>
<keyword evidence="4" id="KW-1185">Reference proteome</keyword>
<dbReference type="SUPFAM" id="SSF52038">
    <property type="entry name" value="Barstar-related"/>
    <property type="match status" value="1"/>
</dbReference>
<dbReference type="InterPro" id="IPR000468">
    <property type="entry name" value="Barstar"/>
</dbReference>
<proteinExistence type="inferred from homology"/>
<dbReference type="Pfam" id="PF01337">
    <property type="entry name" value="Barstar"/>
    <property type="match status" value="1"/>
</dbReference>
<dbReference type="Gene3D" id="3.30.370.10">
    <property type="entry name" value="Barstar-like"/>
    <property type="match status" value="1"/>
</dbReference>
<accession>A0ABW4T4T1</accession>